<dbReference type="EMBL" id="GL883157">
    <property type="protein sequence ID" value="EGF99558.1"/>
    <property type="molecule type" value="Genomic_DNA"/>
</dbReference>
<dbReference type="Proteomes" id="UP000001072">
    <property type="component" value="Unassembled WGS sequence"/>
</dbReference>
<feature type="compositionally biased region" description="Polar residues" evidence="1">
    <location>
        <begin position="388"/>
        <end position="401"/>
    </location>
</feature>
<feature type="compositionally biased region" description="Polar residues" evidence="1">
    <location>
        <begin position="26"/>
        <end position="39"/>
    </location>
</feature>
<feature type="region of interest" description="Disordered" evidence="1">
    <location>
        <begin position="145"/>
        <end position="183"/>
    </location>
</feature>
<protein>
    <submittedName>
        <fullName evidence="2">Uncharacterized protein</fullName>
    </submittedName>
</protein>
<reference evidence="3" key="1">
    <citation type="journal article" date="2011" name="Proc. Natl. Acad. Sci. U.S.A.">
        <title>Obligate biotrophy features unraveled by the genomic analysis of rust fungi.</title>
        <authorList>
            <person name="Duplessis S."/>
            <person name="Cuomo C.A."/>
            <person name="Lin Y.-C."/>
            <person name="Aerts A."/>
            <person name="Tisserant E."/>
            <person name="Veneault-Fourrey C."/>
            <person name="Joly D.L."/>
            <person name="Hacquard S."/>
            <person name="Amselem J."/>
            <person name="Cantarel B.L."/>
            <person name="Chiu R."/>
            <person name="Coutinho P.M."/>
            <person name="Feau N."/>
            <person name="Field M."/>
            <person name="Frey P."/>
            <person name="Gelhaye E."/>
            <person name="Goldberg J."/>
            <person name="Grabherr M.G."/>
            <person name="Kodira C.D."/>
            <person name="Kohler A."/>
            <person name="Kuees U."/>
            <person name="Lindquist E.A."/>
            <person name="Lucas S.M."/>
            <person name="Mago R."/>
            <person name="Mauceli E."/>
            <person name="Morin E."/>
            <person name="Murat C."/>
            <person name="Pangilinan J.L."/>
            <person name="Park R."/>
            <person name="Pearson M."/>
            <person name="Quesneville H."/>
            <person name="Rouhier N."/>
            <person name="Sakthikumar S."/>
            <person name="Salamov A.A."/>
            <person name="Schmutz J."/>
            <person name="Selles B."/>
            <person name="Shapiro H."/>
            <person name="Tanguay P."/>
            <person name="Tuskan G.A."/>
            <person name="Henrissat B."/>
            <person name="Van de Peer Y."/>
            <person name="Rouze P."/>
            <person name="Ellis J.G."/>
            <person name="Dodds P.N."/>
            <person name="Schein J.E."/>
            <person name="Zhong S."/>
            <person name="Hamelin R.C."/>
            <person name="Grigoriev I.V."/>
            <person name="Szabo L.J."/>
            <person name="Martin F."/>
        </authorList>
    </citation>
    <scope>NUCLEOTIDE SEQUENCE [LARGE SCALE GENOMIC DNA]</scope>
    <source>
        <strain evidence="3">98AG31 / pathotype 3-4-7</strain>
    </source>
</reference>
<accession>F4S717</accession>
<dbReference type="HOGENOM" id="CLU_414508_0_0_1"/>
<feature type="compositionally biased region" description="Basic residues" evidence="1">
    <location>
        <begin position="481"/>
        <end position="491"/>
    </location>
</feature>
<dbReference type="AlphaFoldDB" id="F4S717"/>
<name>F4S717_MELLP</name>
<gene>
    <name evidence="2" type="ORF">MELLADRAFT_79449</name>
</gene>
<feature type="compositionally biased region" description="Polar residues" evidence="1">
    <location>
        <begin position="411"/>
        <end position="421"/>
    </location>
</feature>
<organism evidence="3">
    <name type="scientific">Melampsora larici-populina (strain 98AG31 / pathotype 3-4-7)</name>
    <name type="common">Poplar leaf rust fungus</name>
    <dbReference type="NCBI Taxonomy" id="747676"/>
    <lineage>
        <taxon>Eukaryota</taxon>
        <taxon>Fungi</taxon>
        <taxon>Dikarya</taxon>
        <taxon>Basidiomycota</taxon>
        <taxon>Pucciniomycotina</taxon>
        <taxon>Pucciniomycetes</taxon>
        <taxon>Pucciniales</taxon>
        <taxon>Melampsoraceae</taxon>
        <taxon>Melampsora</taxon>
    </lineage>
</organism>
<feature type="compositionally biased region" description="Polar residues" evidence="1">
    <location>
        <begin position="160"/>
        <end position="181"/>
    </location>
</feature>
<evidence type="ECO:0000313" key="3">
    <source>
        <dbReference type="Proteomes" id="UP000001072"/>
    </source>
</evidence>
<feature type="region of interest" description="Disordered" evidence="1">
    <location>
        <begin position="388"/>
        <end position="582"/>
    </location>
</feature>
<keyword evidence="3" id="KW-1185">Reference proteome</keyword>
<dbReference type="STRING" id="747676.F4S717"/>
<feature type="region of interest" description="Disordered" evidence="1">
    <location>
        <begin position="298"/>
        <end position="350"/>
    </location>
</feature>
<feature type="compositionally biased region" description="Low complexity" evidence="1">
    <location>
        <begin position="43"/>
        <end position="74"/>
    </location>
</feature>
<feature type="compositionally biased region" description="Polar residues" evidence="1">
    <location>
        <begin position="75"/>
        <end position="86"/>
    </location>
</feature>
<sequence length="662" mass="71900">MTITTSSISTSAANQTKPHLPLSASKWATPNHNQASYSKPINKKSTSPFSPSPTIISSSSSSSKHSSPNSTIPSTLSQQRASSIITPSPSSSHQQQLPLRHQRLPRSGQSIHDPRHVSIQTSESAQLKTLVPNSRSLHQIESLLNRLKQKSPRPRPPPTQARSMTNVSTGHISTSSNTADLPSSVIKPKIHSTPDIIQAQSLESPIPIPEPQSVEPPITILESQSIQPSIITAETDSAEPTITIVEGQSDESTATIIESQSIEPPINMIKSQSVEPLITTPLESHPAGTPVTTVKANPSFLLTGSPNPPEPSLSKSLTPPRLRVDTITASKSSNKLPTHSPTTATHTPASSLFSSKLDWARLVDDFESSEGADELPDLTEWASECTATTLPRPQTGDSTQIENEECRSKYESQSTSNSDRSLLTKPSAELRQAKSADPSTGRRFFSEQQKKSITSLLLSPDQSSSLDTKPSEAAQTLSPNQRRRQPRRQKRSGAASPTVPKQILSPPSNKGTTNSKPTGEKPTMTNQSHLKAVERESPKSSRVDQSKSKKAVDSIKMNSEHPSDSSPSKANESNKRLSRSAALQQHGNAIQRLLRSAEDHPSLVDKPRFRKLEEKKNQEELITRRSNGTLLNSNHHNLGTNRDLFGKLTGIRKLNSVETFST</sequence>
<feature type="compositionally biased region" description="Low complexity" evidence="1">
    <location>
        <begin position="87"/>
        <end position="99"/>
    </location>
</feature>
<feature type="compositionally biased region" description="Basic and acidic residues" evidence="1">
    <location>
        <begin position="531"/>
        <end position="563"/>
    </location>
</feature>
<feature type="region of interest" description="Disordered" evidence="1">
    <location>
        <begin position="1"/>
        <end position="101"/>
    </location>
</feature>
<dbReference type="RefSeq" id="XP_007417156.1">
    <property type="nucleotide sequence ID" value="XM_007417094.1"/>
</dbReference>
<feature type="compositionally biased region" description="Low complexity" evidence="1">
    <location>
        <begin position="455"/>
        <end position="467"/>
    </location>
</feature>
<dbReference type="VEuPathDB" id="FungiDB:MELLADRAFT_79449"/>
<dbReference type="KEGG" id="mlr:MELLADRAFT_79449"/>
<feature type="compositionally biased region" description="Low complexity" evidence="1">
    <location>
        <begin position="1"/>
        <end position="11"/>
    </location>
</feature>
<dbReference type="InParanoid" id="F4S717"/>
<proteinExistence type="predicted"/>
<evidence type="ECO:0000313" key="2">
    <source>
        <dbReference type="EMBL" id="EGF99558.1"/>
    </source>
</evidence>
<feature type="compositionally biased region" description="Polar residues" evidence="1">
    <location>
        <begin position="505"/>
        <end position="529"/>
    </location>
</feature>
<feature type="compositionally biased region" description="Low complexity" evidence="1">
    <location>
        <begin position="337"/>
        <end position="350"/>
    </location>
</feature>
<feature type="compositionally biased region" description="Polar residues" evidence="1">
    <location>
        <begin position="327"/>
        <end position="336"/>
    </location>
</feature>
<evidence type="ECO:0000256" key="1">
    <source>
        <dbReference type="SAM" id="MobiDB-lite"/>
    </source>
</evidence>
<dbReference type="OrthoDB" id="10436007at2759"/>
<dbReference type="GeneID" id="18933270"/>